<protein>
    <submittedName>
        <fullName evidence="2">Uncharacterized protein</fullName>
    </submittedName>
</protein>
<evidence type="ECO:0000313" key="2">
    <source>
        <dbReference type="EMBL" id="KAK1533046.1"/>
    </source>
</evidence>
<organism evidence="2 3">
    <name type="scientific">Colletotrichum costaricense</name>
    <dbReference type="NCBI Taxonomy" id="1209916"/>
    <lineage>
        <taxon>Eukaryota</taxon>
        <taxon>Fungi</taxon>
        <taxon>Dikarya</taxon>
        <taxon>Ascomycota</taxon>
        <taxon>Pezizomycotina</taxon>
        <taxon>Sordariomycetes</taxon>
        <taxon>Hypocreomycetidae</taxon>
        <taxon>Glomerellales</taxon>
        <taxon>Glomerellaceae</taxon>
        <taxon>Colletotrichum</taxon>
        <taxon>Colletotrichum acutatum species complex</taxon>
    </lineage>
</organism>
<dbReference type="GeneID" id="85336757"/>
<dbReference type="AlphaFoldDB" id="A0AAJ0E501"/>
<feature type="region of interest" description="Disordered" evidence="1">
    <location>
        <begin position="1"/>
        <end position="20"/>
    </location>
</feature>
<dbReference type="Proteomes" id="UP001240678">
    <property type="component" value="Unassembled WGS sequence"/>
</dbReference>
<proteinExistence type="predicted"/>
<keyword evidence="3" id="KW-1185">Reference proteome</keyword>
<accession>A0AAJ0E501</accession>
<sequence length="265" mass="29420">MPANANYDADTQRQSTSTKPVQLASALSSLSAHQHYSSISKLGMESWIPWQLPGVDAPAILGTETHLPQGSRLPSSNKSLQSMNTYTVVVLAPSRLHLPSVTSRGSDTIKYGLHSNPYKSHFLLLPLYRYRPVLIHAAHYPETPWSTSPAVRRQRRSQQMKPSADTQSALAEIPGFHHLKSRLLSFPLQGSSRFYRVSGQLLRAVPHQTPSNWPSDGQLLNIQTSILSSFTASSPTTANSSSKVLGPFQRLKLLFFTRRDGERHE</sequence>
<dbReference type="RefSeq" id="XP_060317168.1">
    <property type="nucleotide sequence ID" value="XM_060453210.1"/>
</dbReference>
<evidence type="ECO:0000256" key="1">
    <source>
        <dbReference type="SAM" id="MobiDB-lite"/>
    </source>
</evidence>
<evidence type="ECO:0000313" key="3">
    <source>
        <dbReference type="Proteomes" id="UP001240678"/>
    </source>
</evidence>
<reference evidence="2 3" key="1">
    <citation type="submission" date="2016-10" db="EMBL/GenBank/DDBJ databases">
        <title>The genome sequence of Colletotrichum fioriniae PJ7.</title>
        <authorList>
            <person name="Baroncelli R."/>
        </authorList>
    </citation>
    <scope>NUCLEOTIDE SEQUENCE [LARGE SCALE GENOMIC DNA]</scope>
    <source>
        <strain evidence="2 3">IMI 309622</strain>
    </source>
</reference>
<gene>
    <name evidence="2" type="ORF">CCOS01_05029</name>
</gene>
<dbReference type="EMBL" id="MOOE01000004">
    <property type="protein sequence ID" value="KAK1533046.1"/>
    <property type="molecule type" value="Genomic_DNA"/>
</dbReference>
<comment type="caution">
    <text evidence="2">The sequence shown here is derived from an EMBL/GenBank/DDBJ whole genome shotgun (WGS) entry which is preliminary data.</text>
</comment>
<name>A0AAJ0E501_9PEZI</name>